<keyword evidence="2" id="KW-1185">Reference proteome</keyword>
<evidence type="ECO:0008006" key="3">
    <source>
        <dbReference type="Google" id="ProtNLM"/>
    </source>
</evidence>
<name>A0A4Y2RHI9_ARAVE</name>
<dbReference type="AlphaFoldDB" id="A0A4Y2RHI9"/>
<proteinExistence type="predicted"/>
<dbReference type="InterPro" id="IPR043128">
    <property type="entry name" value="Rev_trsase/Diguanyl_cyclase"/>
</dbReference>
<dbReference type="InterPro" id="IPR043502">
    <property type="entry name" value="DNA/RNA_pol_sf"/>
</dbReference>
<reference evidence="1 2" key="1">
    <citation type="journal article" date="2019" name="Sci. Rep.">
        <title>Orb-weaving spider Araneus ventricosus genome elucidates the spidroin gene catalogue.</title>
        <authorList>
            <person name="Kono N."/>
            <person name="Nakamura H."/>
            <person name="Ohtoshi R."/>
            <person name="Moran D.A.P."/>
            <person name="Shinohara A."/>
            <person name="Yoshida Y."/>
            <person name="Fujiwara M."/>
            <person name="Mori M."/>
            <person name="Tomita M."/>
            <person name="Arakawa K."/>
        </authorList>
    </citation>
    <scope>NUCLEOTIDE SEQUENCE [LARGE SCALE GENOMIC DNA]</scope>
</reference>
<accession>A0A4Y2RHI9</accession>
<gene>
    <name evidence="1" type="ORF">AVEN_163618_1</name>
</gene>
<dbReference type="EMBL" id="BGPR01017006">
    <property type="protein sequence ID" value="GBN74850.1"/>
    <property type="molecule type" value="Genomic_DNA"/>
</dbReference>
<dbReference type="GO" id="GO:0071897">
    <property type="term" value="P:DNA biosynthetic process"/>
    <property type="evidence" value="ECO:0007669"/>
    <property type="project" value="UniProtKB-ARBA"/>
</dbReference>
<dbReference type="Gene3D" id="3.10.10.10">
    <property type="entry name" value="HIV Type 1 Reverse Transcriptase, subunit A, domain 1"/>
    <property type="match status" value="1"/>
</dbReference>
<protein>
    <recommendedName>
        <fullName evidence="3">Reverse transcriptase domain-containing protein</fullName>
    </recommendedName>
</protein>
<comment type="caution">
    <text evidence="1">The sequence shown here is derived from an EMBL/GenBank/DDBJ whole genome shotgun (WGS) entry which is preliminary data.</text>
</comment>
<dbReference type="SUPFAM" id="SSF56672">
    <property type="entry name" value="DNA/RNA polymerases"/>
    <property type="match status" value="1"/>
</dbReference>
<evidence type="ECO:0000313" key="1">
    <source>
        <dbReference type="EMBL" id="GBN74850.1"/>
    </source>
</evidence>
<sequence>MESQFTLSDVTSEIKVPLRVNFTTRRVGSHGRRYVESADRRDVLCASKPTVLLQEDVPKTALSAPFGLFEFLSKPFGLSSAAATLEKFIHYVLRGMDFCVPYFDDALVASENERRNLEI</sequence>
<dbReference type="OrthoDB" id="6426130at2759"/>
<organism evidence="1 2">
    <name type="scientific">Araneus ventricosus</name>
    <name type="common">Orbweaver spider</name>
    <name type="synonym">Epeira ventricosa</name>
    <dbReference type="NCBI Taxonomy" id="182803"/>
    <lineage>
        <taxon>Eukaryota</taxon>
        <taxon>Metazoa</taxon>
        <taxon>Ecdysozoa</taxon>
        <taxon>Arthropoda</taxon>
        <taxon>Chelicerata</taxon>
        <taxon>Arachnida</taxon>
        <taxon>Araneae</taxon>
        <taxon>Araneomorphae</taxon>
        <taxon>Entelegynae</taxon>
        <taxon>Araneoidea</taxon>
        <taxon>Araneidae</taxon>
        <taxon>Araneus</taxon>
    </lineage>
</organism>
<evidence type="ECO:0000313" key="2">
    <source>
        <dbReference type="Proteomes" id="UP000499080"/>
    </source>
</evidence>
<dbReference type="Proteomes" id="UP000499080">
    <property type="component" value="Unassembled WGS sequence"/>
</dbReference>
<dbReference type="Gene3D" id="3.30.70.270">
    <property type="match status" value="1"/>
</dbReference>